<proteinExistence type="predicted"/>
<evidence type="ECO:0000313" key="11">
    <source>
        <dbReference type="EMBL" id="NBC39120.1"/>
    </source>
</evidence>
<evidence type="ECO:0000313" key="12">
    <source>
        <dbReference type="Proteomes" id="UP000537825"/>
    </source>
</evidence>
<comment type="catalytic activity">
    <reaction evidence="1">
        <text>ATP + protein L-histidine = ADP + protein N-phospho-L-histidine.</text>
        <dbReference type="EC" id="2.7.13.3"/>
    </reaction>
</comment>
<sequence length="552" mass="58733">MPPSSAPEMSAAPSGRPGLAQAERQFVRSVVAGLVLLGAVAVAGPLLSYRSDVAVARAEFQSRMTREARVYAEALGLHLKLLQTELLRVSEGVGPDVKRELPTEDLQDLTTPRAGLFHAGVMVLDAQGKLRWSDPPLDEAQAQDGFATRPWFQQVLARQTSVVDAIAPGASLFVVAVPVVRAGETTAVLAGLLDTGTALPGGRPLSNDLELLVLNASGDLFLPSAPPSWANVSRASGELRDFIREGVRPPSLDAMPETFLTATPVPGTGLHLVLAADETALLSGLRDRFLVQLLVLALLQVGTLVLFTVHWRRVYGLFREVETRSAQQEKMAALGSAASLIAHEVKNSLNGLKAATGLVSPEGEGGLVVRTLHGQIDRLAHLATSLLNFGKPPVVRRVDVNLSQLVRDVVEGLRSLPEAGEVRVDVDVPPDAAPLSCDPLLLTTALDNLVRNAMEATVAAKDLGKVAEPQVRVRARLDADAAVVTVEDNGGGPPPGVQEHLFEPFHTSKPKGIGLGLAMTRQALEHQGGQLTFERLPDGSRFLLHLPRVPRP</sequence>
<reference evidence="11 12" key="1">
    <citation type="submission" date="2020-01" db="EMBL/GenBank/DDBJ databases">
        <title>The draft genome sequence of Corallococcus exiguus DSM 14696.</title>
        <authorList>
            <person name="Zhang X."/>
            <person name="Zhu H."/>
        </authorList>
    </citation>
    <scope>NUCLEOTIDE SEQUENCE [LARGE SCALE GENOMIC DNA]</scope>
    <source>
        <strain evidence="11 12">DSM 14696</strain>
    </source>
</reference>
<dbReference type="EC" id="2.7.13.3" evidence="2"/>
<dbReference type="Gene3D" id="1.10.287.130">
    <property type="match status" value="1"/>
</dbReference>
<dbReference type="Gene3D" id="3.30.565.10">
    <property type="entry name" value="Histidine kinase-like ATPase, C-terminal domain"/>
    <property type="match status" value="1"/>
</dbReference>
<dbReference type="InterPro" id="IPR036890">
    <property type="entry name" value="HATPase_C_sf"/>
</dbReference>
<organism evidence="11 12">
    <name type="scientific">Corallococcus exiguus</name>
    <dbReference type="NCBI Taxonomy" id="83462"/>
    <lineage>
        <taxon>Bacteria</taxon>
        <taxon>Pseudomonadati</taxon>
        <taxon>Myxococcota</taxon>
        <taxon>Myxococcia</taxon>
        <taxon>Myxococcales</taxon>
        <taxon>Cystobacterineae</taxon>
        <taxon>Myxococcaceae</taxon>
        <taxon>Corallococcus</taxon>
    </lineage>
</organism>
<dbReference type="CDD" id="cd18773">
    <property type="entry name" value="PDC1_HK_sensor"/>
    <property type="match status" value="1"/>
</dbReference>
<evidence type="ECO:0000256" key="1">
    <source>
        <dbReference type="ARBA" id="ARBA00000085"/>
    </source>
</evidence>
<keyword evidence="8" id="KW-0902">Two-component regulatory system</keyword>
<protein>
    <recommendedName>
        <fullName evidence="2">histidine kinase</fullName>
        <ecNumber evidence="2">2.7.13.3</ecNumber>
    </recommendedName>
</protein>
<dbReference type="Proteomes" id="UP000537825">
    <property type="component" value="Unassembled WGS sequence"/>
</dbReference>
<keyword evidence="7" id="KW-0067">ATP-binding</keyword>
<dbReference type="PROSITE" id="PS50109">
    <property type="entry name" value="HIS_KIN"/>
    <property type="match status" value="1"/>
</dbReference>
<evidence type="ECO:0000256" key="9">
    <source>
        <dbReference type="SAM" id="Phobius"/>
    </source>
</evidence>
<accession>A0A7X5BQ14</accession>
<feature type="transmembrane region" description="Helical" evidence="9">
    <location>
        <begin position="26"/>
        <end position="47"/>
    </location>
</feature>
<evidence type="ECO:0000256" key="8">
    <source>
        <dbReference type="ARBA" id="ARBA00023012"/>
    </source>
</evidence>
<keyword evidence="9" id="KW-0812">Transmembrane</keyword>
<keyword evidence="4" id="KW-0808">Transferase</keyword>
<evidence type="ECO:0000256" key="4">
    <source>
        <dbReference type="ARBA" id="ARBA00022679"/>
    </source>
</evidence>
<dbReference type="SUPFAM" id="SSF47384">
    <property type="entry name" value="Homodimeric domain of signal transducing histidine kinase"/>
    <property type="match status" value="1"/>
</dbReference>
<dbReference type="InterPro" id="IPR004358">
    <property type="entry name" value="Sig_transdc_His_kin-like_C"/>
</dbReference>
<keyword evidence="5" id="KW-0547">Nucleotide-binding</keyword>
<dbReference type="InterPro" id="IPR036097">
    <property type="entry name" value="HisK_dim/P_sf"/>
</dbReference>
<dbReference type="SUPFAM" id="SSF55874">
    <property type="entry name" value="ATPase domain of HSP90 chaperone/DNA topoisomerase II/histidine kinase"/>
    <property type="match status" value="1"/>
</dbReference>
<dbReference type="EMBL" id="JAAAPK010000001">
    <property type="protein sequence ID" value="NBC39120.1"/>
    <property type="molecule type" value="Genomic_DNA"/>
</dbReference>
<dbReference type="SMART" id="SM00387">
    <property type="entry name" value="HATPase_c"/>
    <property type="match status" value="1"/>
</dbReference>
<dbReference type="InterPro" id="IPR005467">
    <property type="entry name" value="His_kinase_dom"/>
</dbReference>
<comment type="caution">
    <text evidence="11">The sequence shown here is derived from an EMBL/GenBank/DDBJ whole genome shotgun (WGS) entry which is preliminary data.</text>
</comment>
<dbReference type="InterPro" id="IPR003594">
    <property type="entry name" value="HATPase_dom"/>
</dbReference>
<dbReference type="GO" id="GO:0000155">
    <property type="term" value="F:phosphorelay sensor kinase activity"/>
    <property type="evidence" value="ECO:0007669"/>
    <property type="project" value="InterPro"/>
</dbReference>
<keyword evidence="6 11" id="KW-0418">Kinase</keyword>
<dbReference type="CDD" id="cd00082">
    <property type="entry name" value="HisKA"/>
    <property type="match status" value="1"/>
</dbReference>
<dbReference type="Gene3D" id="3.30.450.20">
    <property type="entry name" value="PAS domain"/>
    <property type="match status" value="1"/>
</dbReference>
<feature type="transmembrane region" description="Helical" evidence="9">
    <location>
        <begin position="289"/>
        <end position="309"/>
    </location>
</feature>
<dbReference type="Pfam" id="PF02518">
    <property type="entry name" value="HATPase_c"/>
    <property type="match status" value="1"/>
</dbReference>
<feature type="domain" description="Histidine kinase" evidence="10">
    <location>
        <begin position="340"/>
        <end position="550"/>
    </location>
</feature>
<dbReference type="InterPro" id="IPR003661">
    <property type="entry name" value="HisK_dim/P_dom"/>
</dbReference>
<gene>
    <name evidence="11" type="ORF">GTZ93_04705</name>
</gene>
<evidence type="ECO:0000256" key="2">
    <source>
        <dbReference type="ARBA" id="ARBA00012438"/>
    </source>
</evidence>
<keyword evidence="12" id="KW-1185">Reference proteome</keyword>
<name>A0A7X5BQ14_9BACT</name>
<evidence type="ECO:0000259" key="10">
    <source>
        <dbReference type="PROSITE" id="PS50109"/>
    </source>
</evidence>
<dbReference type="PRINTS" id="PR00344">
    <property type="entry name" value="BCTRLSENSOR"/>
</dbReference>
<keyword evidence="9" id="KW-1133">Transmembrane helix</keyword>
<dbReference type="GO" id="GO:0005524">
    <property type="term" value="F:ATP binding"/>
    <property type="evidence" value="ECO:0007669"/>
    <property type="project" value="UniProtKB-KW"/>
</dbReference>
<dbReference type="AlphaFoldDB" id="A0A7X5BQ14"/>
<evidence type="ECO:0000256" key="5">
    <source>
        <dbReference type="ARBA" id="ARBA00022741"/>
    </source>
</evidence>
<evidence type="ECO:0000256" key="3">
    <source>
        <dbReference type="ARBA" id="ARBA00022553"/>
    </source>
</evidence>
<evidence type="ECO:0000256" key="7">
    <source>
        <dbReference type="ARBA" id="ARBA00022840"/>
    </source>
</evidence>
<keyword evidence="9" id="KW-0472">Membrane</keyword>
<evidence type="ECO:0000256" key="6">
    <source>
        <dbReference type="ARBA" id="ARBA00022777"/>
    </source>
</evidence>
<dbReference type="PANTHER" id="PTHR43065">
    <property type="entry name" value="SENSOR HISTIDINE KINASE"/>
    <property type="match status" value="1"/>
</dbReference>
<keyword evidence="3" id="KW-0597">Phosphoprotein</keyword>
<dbReference type="PANTHER" id="PTHR43065:SF10">
    <property type="entry name" value="PEROXIDE STRESS-ACTIVATED HISTIDINE KINASE MAK3"/>
    <property type="match status" value="1"/>
</dbReference>